<keyword evidence="3" id="KW-1185">Reference proteome</keyword>
<sequence length="133" mass="15013">MWIEGEIPSFRGAASKVLVLLSFFLNLQHKILPFVPFHPFPLPLHNFQLPITYMLCKVLPILCLVVLVPQRRKLPLFDSTDQHSRSSGVQEGTIAWTHKILTDPPRRDPGGPKYNLSFLVPVSLSGLWESSGK</sequence>
<name>A0AA39U350_9PEZI</name>
<dbReference type="AlphaFoldDB" id="A0AA39U350"/>
<proteinExistence type="predicted"/>
<evidence type="ECO:0000313" key="2">
    <source>
        <dbReference type="EMBL" id="KAK0610109.1"/>
    </source>
</evidence>
<keyword evidence="1" id="KW-0472">Membrane</keyword>
<feature type="transmembrane region" description="Helical" evidence="1">
    <location>
        <begin position="51"/>
        <end position="68"/>
    </location>
</feature>
<protein>
    <submittedName>
        <fullName evidence="2">Uncharacterized protein</fullName>
    </submittedName>
</protein>
<feature type="transmembrane region" description="Helical" evidence="1">
    <location>
        <begin position="12"/>
        <end position="31"/>
    </location>
</feature>
<evidence type="ECO:0000313" key="3">
    <source>
        <dbReference type="Proteomes" id="UP001174934"/>
    </source>
</evidence>
<gene>
    <name evidence="2" type="ORF">B0T17DRAFT_126628</name>
</gene>
<reference evidence="2" key="1">
    <citation type="submission" date="2023-06" db="EMBL/GenBank/DDBJ databases">
        <title>Genome-scale phylogeny and comparative genomics of the fungal order Sordariales.</title>
        <authorList>
            <consortium name="Lawrence Berkeley National Laboratory"/>
            <person name="Hensen N."/>
            <person name="Bonometti L."/>
            <person name="Westerberg I."/>
            <person name="Brannstrom I.O."/>
            <person name="Guillou S."/>
            <person name="Cros-Aarteil S."/>
            <person name="Calhoun S."/>
            <person name="Haridas S."/>
            <person name="Kuo A."/>
            <person name="Mondo S."/>
            <person name="Pangilinan J."/>
            <person name="Riley R."/>
            <person name="LaButti K."/>
            <person name="Andreopoulos B."/>
            <person name="Lipzen A."/>
            <person name="Chen C."/>
            <person name="Yanf M."/>
            <person name="Daum C."/>
            <person name="Ng V."/>
            <person name="Clum A."/>
            <person name="Steindorff A."/>
            <person name="Ohm R."/>
            <person name="Martin F."/>
            <person name="Silar P."/>
            <person name="Natvig D."/>
            <person name="Lalanne C."/>
            <person name="Gautier V."/>
            <person name="Ament-velasquez S.L."/>
            <person name="Kruys A."/>
            <person name="Hutchinson M.I."/>
            <person name="Powell A.J."/>
            <person name="Barry K."/>
            <person name="Miller A.N."/>
            <person name="Grigoriev I.V."/>
            <person name="Debuchy R."/>
            <person name="Gladieux P."/>
            <person name="Thoren M.H."/>
            <person name="Johannesson H."/>
        </authorList>
    </citation>
    <scope>NUCLEOTIDE SEQUENCE</scope>
    <source>
        <strain evidence="2">SMH3391-2</strain>
    </source>
</reference>
<dbReference type="EMBL" id="JAULSR010000011">
    <property type="protein sequence ID" value="KAK0610109.1"/>
    <property type="molecule type" value="Genomic_DNA"/>
</dbReference>
<keyword evidence="1" id="KW-0812">Transmembrane</keyword>
<keyword evidence="1" id="KW-1133">Transmembrane helix</keyword>
<accession>A0AA39U350</accession>
<dbReference type="Proteomes" id="UP001174934">
    <property type="component" value="Unassembled WGS sequence"/>
</dbReference>
<evidence type="ECO:0000256" key="1">
    <source>
        <dbReference type="SAM" id="Phobius"/>
    </source>
</evidence>
<organism evidence="2 3">
    <name type="scientific">Bombardia bombarda</name>
    <dbReference type="NCBI Taxonomy" id="252184"/>
    <lineage>
        <taxon>Eukaryota</taxon>
        <taxon>Fungi</taxon>
        <taxon>Dikarya</taxon>
        <taxon>Ascomycota</taxon>
        <taxon>Pezizomycotina</taxon>
        <taxon>Sordariomycetes</taxon>
        <taxon>Sordariomycetidae</taxon>
        <taxon>Sordariales</taxon>
        <taxon>Lasiosphaeriaceae</taxon>
        <taxon>Bombardia</taxon>
    </lineage>
</organism>
<comment type="caution">
    <text evidence="2">The sequence shown here is derived from an EMBL/GenBank/DDBJ whole genome shotgun (WGS) entry which is preliminary data.</text>
</comment>